<comment type="caution">
    <text evidence="13">The sequence shown here is derived from an EMBL/GenBank/DDBJ whole genome shotgun (WGS) entry which is preliminary data.</text>
</comment>
<dbReference type="EMBL" id="LAZP02000422">
    <property type="protein sequence ID" value="PFH57337.1"/>
    <property type="molecule type" value="Genomic_DNA"/>
</dbReference>
<keyword evidence="14" id="KW-1185">Reference proteome</keyword>
<evidence type="ECO:0000256" key="3">
    <source>
        <dbReference type="ARBA" id="ARBA00022448"/>
    </source>
</evidence>
<dbReference type="InterPro" id="IPR007992">
    <property type="entry name" value="CybS"/>
</dbReference>
<dbReference type="GO" id="GO:0005743">
    <property type="term" value="C:mitochondrial inner membrane"/>
    <property type="evidence" value="ECO:0007669"/>
    <property type="project" value="UniProtKB-SubCell"/>
</dbReference>
<dbReference type="GO" id="GO:0098796">
    <property type="term" value="C:membrane protein complex"/>
    <property type="evidence" value="ECO:0007669"/>
    <property type="project" value="UniProtKB-ARBA"/>
</dbReference>
<evidence type="ECO:0000256" key="9">
    <source>
        <dbReference type="ARBA" id="ARBA00023136"/>
    </source>
</evidence>
<dbReference type="SUPFAM" id="SSF81343">
    <property type="entry name" value="Fumarate reductase respiratory complex transmembrane subunits"/>
    <property type="match status" value="1"/>
</dbReference>
<evidence type="ECO:0000256" key="6">
    <source>
        <dbReference type="ARBA" id="ARBA00022946"/>
    </source>
</evidence>
<dbReference type="GO" id="GO:0006121">
    <property type="term" value="P:mitochondrial electron transport, succinate to ubiquinone"/>
    <property type="evidence" value="ECO:0007669"/>
    <property type="project" value="TreeGrafter"/>
</dbReference>
<dbReference type="GO" id="GO:0048039">
    <property type="term" value="F:ubiquinone binding"/>
    <property type="evidence" value="ECO:0007669"/>
    <property type="project" value="TreeGrafter"/>
</dbReference>
<dbReference type="GO" id="GO:0020037">
    <property type="term" value="F:heme binding"/>
    <property type="evidence" value="ECO:0007669"/>
    <property type="project" value="TreeGrafter"/>
</dbReference>
<reference evidence="13 14" key="1">
    <citation type="journal article" date="2015" name="BMC Genomics">
        <title>Gene expression during zombie ant biting behavior reflects the complexity underlying fungal parasitic behavioral manipulation.</title>
        <authorList>
            <person name="de Bekker C."/>
            <person name="Ohm R.A."/>
            <person name="Loreto R.G."/>
            <person name="Sebastian A."/>
            <person name="Albert I."/>
            <person name="Merrow M."/>
            <person name="Brachmann A."/>
            <person name="Hughes D.P."/>
        </authorList>
    </citation>
    <scope>NUCLEOTIDE SEQUENCE [LARGE SCALE GENOMIC DNA]</scope>
    <source>
        <strain evidence="13 14">SC16a</strain>
    </source>
</reference>
<evidence type="ECO:0000256" key="1">
    <source>
        <dbReference type="ARBA" id="ARBA00004448"/>
    </source>
</evidence>
<keyword evidence="3" id="KW-0813">Transport</keyword>
<organism evidence="13 14">
    <name type="scientific">Ophiocordyceps unilateralis</name>
    <name type="common">Zombie-ant fungus</name>
    <name type="synonym">Torrubia unilateralis</name>
    <dbReference type="NCBI Taxonomy" id="268505"/>
    <lineage>
        <taxon>Eukaryota</taxon>
        <taxon>Fungi</taxon>
        <taxon>Dikarya</taxon>
        <taxon>Ascomycota</taxon>
        <taxon>Pezizomycotina</taxon>
        <taxon>Sordariomycetes</taxon>
        <taxon>Hypocreomycetidae</taxon>
        <taxon>Hypocreales</taxon>
        <taxon>Ophiocordycipitaceae</taxon>
        <taxon>Ophiocordyceps</taxon>
    </lineage>
</organism>
<evidence type="ECO:0000256" key="5">
    <source>
        <dbReference type="ARBA" id="ARBA00022792"/>
    </source>
</evidence>
<dbReference type="Proteomes" id="UP000037136">
    <property type="component" value="Unassembled WGS sequence"/>
</dbReference>
<dbReference type="PANTHER" id="PTHR13337:SF2">
    <property type="entry name" value="SUCCINATE DEHYDROGENASE [UBIQUINONE] CYTOCHROME B SMALL SUBUNIT, MITOCHONDRIAL"/>
    <property type="match status" value="1"/>
</dbReference>
<keyword evidence="5 12" id="KW-0999">Mitochondrion inner membrane</keyword>
<feature type="binding site" description="axial binding residue" evidence="11">
    <location>
        <position position="133"/>
    </location>
    <ligand>
        <name>heme b</name>
        <dbReference type="ChEBI" id="CHEBI:60344"/>
        <note>ligand shared with SDHC</note>
    </ligand>
    <ligandPart>
        <name>Fe</name>
        <dbReference type="ChEBI" id="CHEBI:18248"/>
    </ligandPart>
</feature>
<gene>
    <name evidence="13" type="ORF">XA68_15209</name>
</gene>
<keyword evidence="11" id="KW-0408">Iron</keyword>
<evidence type="ECO:0000256" key="12">
    <source>
        <dbReference type="RuleBase" id="RU364031"/>
    </source>
</evidence>
<evidence type="ECO:0000256" key="8">
    <source>
        <dbReference type="ARBA" id="ARBA00023128"/>
    </source>
</evidence>
<name>A0A2A9P8S9_OPHUN</name>
<keyword evidence="4" id="KW-0812">Transmembrane</keyword>
<comment type="subcellular location">
    <subcellularLocation>
        <location evidence="1 12">Mitochondrion inner membrane</location>
        <topology evidence="1 12">Multi-pass membrane protein</topology>
    </subcellularLocation>
</comment>
<keyword evidence="11" id="KW-0479">Metal-binding</keyword>
<reference evidence="13 14" key="2">
    <citation type="journal article" date="2017" name="Sci. Rep.">
        <title>Ant-infecting Ophiocordyceps genomes reveal a high diversity of potential behavioral manipulation genes and a possible major role for enterotoxins.</title>
        <authorList>
            <person name="de Bekker C."/>
            <person name="Ohm R.A."/>
            <person name="Evans H.C."/>
            <person name="Brachmann A."/>
            <person name="Hughes D.P."/>
        </authorList>
    </citation>
    <scope>NUCLEOTIDE SEQUENCE [LARGE SCALE GENOMIC DNA]</scope>
    <source>
        <strain evidence="13 14">SC16a</strain>
    </source>
</reference>
<evidence type="ECO:0000256" key="11">
    <source>
        <dbReference type="PIRSR" id="PIRSR607992-2"/>
    </source>
</evidence>
<dbReference type="Gene3D" id="1.20.1300.10">
    <property type="entry name" value="Fumarate reductase/succinate dehydrogenase, transmembrane subunit"/>
    <property type="match status" value="1"/>
</dbReference>
<evidence type="ECO:0000256" key="10">
    <source>
        <dbReference type="PIRSR" id="PIRSR607992-1"/>
    </source>
</evidence>
<evidence type="ECO:0000313" key="14">
    <source>
        <dbReference type="Proteomes" id="UP000037136"/>
    </source>
</evidence>
<feature type="binding site" evidence="10">
    <location>
        <position position="145"/>
    </location>
    <ligand>
        <name>a ubiquinone</name>
        <dbReference type="ChEBI" id="CHEBI:16389"/>
        <note>ligand shared with IP/SDHB</note>
    </ligand>
</feature>
<dbReference type="PANTHER" id="PTHR13337">
    <property type="entry name" value="SUCCINATE DEHYDROGENASE"/>
    <property type="match status" value="1"/>
</dbReference>
<evidence type="ECO:0000256" key="2">
    <source>
        <dbReference type="ARBA" id="ARBA00007294"/>
    </source>
</evidence>
<proteinExistence type="inferred from homology"/>
<sequence length="193" mass="20932">MTSCGTTRDQSASWHFGDARQFAPSLNSRHRLLHPSDAAFSPAKSVLAKPQMLATIHGSARRSAILPPGPQHIEGGVNDAAPVPEPDAVHGSYHWTFERLLAAGLVPLTIAPFAAGSLNPTMDAILCSAMLLHSHMGFQQVIIDYVPKKRYPGLRKVCWWGLNVATLTVGVGLYEFETNDVGVVEAIKRVWKA</sequence>
<dbReference type="Pfam" id="PF05328">
    <property type="entry name" value="CybS"/>
    <property type="match status" value="1"/>
</dbReference>
<keyword evidence="9 12" id="KW-0472">Membrane</keyword>
<keyword evidence="8 12" id="KW-0496">Mitochondrion</keyword>
<evidence type="ECO:0000313" key="13">
    <source>
        <dbReference type="EMBL" id="PFH57337.1"/>
    </source>
</evidence>
<dbReference type="GO" id="GO:0046872">
    <property type="term" value="F:metal ion binding"/>
    <property type="evidence" value="ECO:0007669"/>
    <property type="project" value="UniProtKB-KW"/>
</dbReference>
<dbReference type="AlphaFoldDB" id="A0A2A9P8S9"/>
<accession>A0A2A9P8S9</accession>
<keyword evidence="6 12" id="KW-0809">Transit peptide</keyword>
<dbReference type="FunFam" id="1.20.1300.10:FF:000007">
    <property type="entry name" value="Succinate dehydrogenase [ubiquinone] cytochrome b small subunit"/>
    <property type="match status" value="1"/>
</dbReference>
<keyword evidence="7" id="KW-1133">Transmembrane helix</keyword>
<protein>
    <recommendedName>
        <fullName evidence="12">Succinate dehydrogenase [ubiquinone] cytochrome b small subunit</fullName>
    </recommendedName>
</protein>
<dbReference type="InterPro" id="IPR034804">
    <property type="entry name" value="SQR/QFR_C/D"/>
</dbReference>
<evidence type="ECO:0000256" key="7">
    <source>
        <dbReference type="ARBA" id="ARBA00022989"/>
    </source>
</evidence>
<dbReference type="GO" id="GO:0006099">
    <property type="term" value="P:tricarboxylic acid cycle"/>
    <property type="evidence" value="ECO:0007669"/>
    <property type="project" value="TreeGrafter"/>
</dbReference>
<evidence type="ECO:0000256" key="4">
    <source>
        <dbReference type="ARBA" id="ARBA00022692"/>
    </source>
</evidence>
<comment type="similarity">
    <text evidence="2 12">Belongs to the CybS family.</text>
</comment>
<dbReference type="OrthoDB" id="18577at2759"/>
<dbReference type="CDD" id="cd03496">
    <property type="entry name" value="SQR_TypeC_CybS"/>
    <property type="match status" value="1"/>
</dbReference>
<dbReference type="STRING" id="268505.A0A2A9P8S9"/>